<keyword evidence="1" id="KW-0472">Membrane</keyword>
<evidence type="ECO:0000256" key="1">
    <source>
        <dbReference type="SAM" id="Phobius"/>
    </source>
</evidence>
<evidence type="ECO:0000313" key="2">
    <source>
        <dbReference type="EMBL" id="URN94839.1"/>
    </source>
</evidence>
<protein>
    <submittedName>
        <fullName evidence="2">DUF5325 family protein</fullName>
    </submittedName>
</protein>
<proteinExistence type="predicted"/>
<keyword evidence="1" id="KW-1133">Transmembrane helix</keyword>
<dbReference type="AlphaFoldDB" id="A0A9J6ZFM3"/>
<keyword evidence="1" id="KW-0812">Transmembrane</keyword>
<sequence>MSKSLSLLFSCLGIFCLAGMSIAMAHSLKWVIFWGVLSLFSIGTGFMVKVKMRNRKGQSPQEE</sequence>
<dbReference type="InterPro" id="IPR035211">
    <property type="entry name" value="DUF5325"/>
</dbReference>
<gene>
    <name evidence="2" type="ORF">NAG76_00835</name>
</gene>
<reference evidence="2" key="1">
    <citation type="submission" date="2022-05" db="EMBL/GenBank/DDBJ databases">
        <title>Novel bacterial taxa in a minimal lignocellulolytic consortium and its capacity to transform plastics disclosed by genome-resolved metagenomics.</title>
        <authorList>
            <person name="Rodriguez C.A.D."/>
            <person name="Diaz-Garcia L."/>
            <person name="Herrera K."/>
            <person name="Tarazona N.A."/>
            <person name="Sproer C."/>
            <person name="Overmann J."/>
            <person name="Jimenez D.J."/>
        </authorList>
    </citation>
    <scope>NUCLEOTIDE SEQUENCE</scope>
    <source>
        <strain evidence="2">MAG5</strain>
    </source>
</reference>
<evidence type="ECO:0000313" key="3">
    <source>
        <dbReference type="Proteomes" id="UP001056756"/>
    </source>
</evidence>
<dbReference type="Proteomes" id="UP001056756">
    <property type="component" value="Chromosome"/>
</dbReference>
<name>A0A9J6ZFM3_9BACL</name>
<feature type="transmembrane region" description="Helical" evidence="1">
    <location>
        <begin position="31"/>
        <end position="48"/>
    </location>
</feature>
<dbReference type="Pfam" id="PF17259">
    <property type="entry name" value="DUF5325"/>
    <property type="match status" value="1"/>
</dbReference>
<organism evidence="2 3">
    <name type="scientific">Candidatus Pristimantibacillus lignocellulolyticus</name>
    <dbReference type="NCBI Taxonomy" id="2994561"/>
    <lineage>
        <taxon>Bacteria</taxon>
        <taxon>Bacillati</taxon>
        <taxon>Bacillota</taxon>
        <taxon>Bacilli</taxon>
        <taxon>Bacillales</taxon>
        <taxon>Paenibacillaceae</taxon>
        <taxon>Candidatus Pristimantibacillus</taxon>
    </lineage>
</organism>
<dbReference type="EMBL" id="CP097899">
    <property type="protein sequence ID" value="URN94839.1"/>
    <property type="molecule type" value="Genomic_DNA"/>
</dbReference>
<dbReference type="KEGG" id="plig:NAG76_00835"/>
<accession>A0A9J6ZFM3</accession>